<dbReference type="EMBL" id="JAQQWK010000010">
    <property type="protein sequence ID" value="KAK8029701.1"/>
    <property type="molecule type" value="Genomic_DNA"/>
</dbReference>
<dbReference type="Gene3D" id="2.60.120.260">
    <property type="entry name" value="Galactose-binding domain-like"/>
    <property type="match status" value="1"/>
</dbReference>
<dbReference type="SUPFAM" id="SSF49785">
    <property type="entry name" value="Galactose-binding domain-like"/>
    <property type="match status" value="1"/>
</dbReference>
<accession>A0ABR1SD96</accession>
<organism evidence="1 2">
    <name type="scientific">Apiospora rasikravindrae</name>
    <dbReference type="NCBI Taxonomy" id="990691"/>
    <lineage>
        <taxon>Eukaryota</taxon>
        <taxon>Fungi</taxon>
        <taxon>Dikarya</taxon>
        <taxon>Ascomycota</taxon>
        <taxon>Pezizomycotina</taxon>
        <taxon>Sordariomycetes</taxon>
        <taxon>Xylariomycetidae</taxon>
        <taxon>Amphisphaeriales</taxon>
        <taxon>Apiosporaceae</taxon>
        <taxon>Apiospora</taxon>
    </lineage>
</organism>
<proteinExistence type="predicted"/>
<sequence length="246" mass="26136">MSNAQQGKRAPTSSSFTAAATPSCVATQSYPPNRITSACSCFGVPAKTVSVTQTADATTTTSTNTVRETTTVTVATTHVTTTVTATVPAPTPSPLDFEAADQSSSWTWSSNTAQGWDLQVVSTPDRTNQPTRAFRVVNSQYLGFAVLQSVQGFNLQPGATYQISLLVQTTVLDGGNTASRVNLNLFSSTGSCGGPWSPLGNGWYRFGYSFNVVQQEDTNCRIGVTYARNQGTATHYVDNFSVVKVN</sequence>
<comment type="caution">
    <text evidence="1">The sequence shown here is derived from an EMBL/GenBank/DDBJ whole genome shotgun (WGS) entry which is preliminary data.</text>
</comment>
<evidence type="ECO:0000313" key="1">
    <source>
        <dbReference type="EMBL" id="KAK8029701.1"/>
    </source>
</evidence>
<gene>
    <name evidence="1" type="ORF">PG993_010992</name>
</gene>
<name>A0ABR1SD96_9PEZI</name>
<keyword evidence="2" id="KW-1185">Reference proteome</keyword>
<protein>
    <recommendedName>
        <fullName evidence="3">CBM-cenC domain-containing protein</fullName>
    </recommendedName>
</protein>
<reference evidence="1 2" key="1">
    <citation type="submission" date="2023-01" db="EMBL/GenBank/DDBJ databases">
        <title>Analysis of 21 Apiospora genomes using comparative genomics revels a genus with tremendous synthesis potential of carbohydrate active enzymes and secondary metabolites.</title>
        <authorList>
            <person name="Sorensen T."/>
        </authorList>
    </citation>
    <scope>NUCLEOTIDE SEQUENCE [LARGE SCALE GENOMIC DNA]</scope>
    <source>
        <strain evidence="1 2">CBS 33761</strain>
    </source>
</reference>
<dbReference type="InterPro" id="IPR008979">
    <property type="entry name" value="Galactose-bd-like_sf"/>
</dbReference>
<dbReference type="Proteomes" id="UP001444661">
    <property type="component" value="Unassembled WGS sequence"/>
</dbReference>
<evidence type="ECO:0000313" key="2">
    <source>
        <dbReference type="Proteomes" id="UP001444661"/>
    </source>
</evidence>
<evidence type="ECO:0008006" key="3">
    <source>
        <dbReference type="Google" id="ProtNLM"/>
    </source>
</evidence>